<dbReference type="EC" id="2.1.1.63" evidence="3"/>
<reference evidence="12 14" key="1">
    <citation type="submission" date="2020-06" db="EMBL/GenBank/DDBJ databases">
        <title>Anoxygenic phototrophic Chloroflexota member uses a Type I reaction center.</title>
        <authorList>
            <person name="Tsuji J.M."/>
            <person name="Shaw N.A."/>
            <person name="Nagashima S."/>
            <person name="Venkiteswaran J."/>
            <person name="Schiff S.L."/>
            <person name="Hanada S."/>
            <person name="Tank M."/>
            <person name="Neufeld J.D."/>
        </authorList>
    </citation>
    <scope>NUCLEOTIDE SEQUENCE [LARGE SCALE GENOMIC DNA]</scope>
    <source>
        <strain evidence="12">L227-S17</strain>
    </source>
</reference>
<dbReference type="Proteomes" id="UP001431572">
    <property type="component" value="Chromosome 2"/>
</dbReference>
<accession>A0A8T7M9M2</accession>
<evidence type="ECO:0000256" key="6">
    <source>
        <dbReference type="ARBA" id="ARBA00022763"/>
    </source>
</evidence>
<dbReference type="InterPro" id="IPR018060">
    <property type="entry name" value="HTH_AraC"/>
</dbReference>
<dbReference type="Gene3D" id="1.10.10.10">
    <property type="entry name" value="Winged helix-like DNA-binding domain superfamily/Winged helix DNA-binding domain"/>
    <property type="match status" value="1"/>
</dbReference>
<dbReference type="CDD" id="cd06445">
    <property type="entry name" value="ATase"/>
    <property type="match status" value="1"/>
</dbReference>
<evidence type="ECO:0000256" key="9">
    <source>
        <dbReference type="ARBA" id="ARBA00023204"/>
    </source>
</evidence>
<keyword evidence="8" id="KW-0804">Transcription</keyword>
<evidence type="ECO:0000256" key="3">
    <source>
        <dbReference type="ARBA" id="ARBA00011918"/>
    </source>
</evidence>
<dbReference type="EMBL" id="CP128400">
    <property type="protein sequence ID" value="WJW68820.1"/>
    <property type="molecule type" value="Genomic_DNA"/>
</dbReference>
<gene>
    <name evidence="12" type="ORF">HXX08_23760</name>
    <name evidence="13" type="ORF">OZ401_004438</name>
</gene>
<protein>
    <recommendedName>
        <fullName evidence="3">methylated-DNA--[protein]-cysteine S-methyltransferase</fullName>
        <ecNumber evidence="3">2.1.1.63</ecNumber>
    </recommendedName>
</protein>
<keyword evidence="4 12" id="KW-0489">Methyltransferase</keyword>
<dbReference type="Pfam" id="PF02870">
    <property type="entry name" value="Methyltransf_1N"/>
    <property type="match status" value="1"/>
</dbReference>
<evidence type="ECO:0000313" key="14">
    <source>
        <dbReference type="Proteomes" id="UP000521676"/>
    </source>
</evidence>
<dbReference type="AlphaFoldDB" id="A0A8T7M9M2"/>
<evidence type="ECO:0000313" key="12">
    <source>
        <dbReference type="EMBL" id="NWJ48888.1"/>
    </source>
</evidence>
<dbReference type="SUPFAM" id="SSF53155">
    <property type="entry name" value="Methylated DNA-protein cysteine methyltransferase domain"/>
    <property type="match status" value="1"/>
</dbReference>
<dbReference type="PANTHER" id="PTHR10815">
    <property type="entry name" value="METHYLATED-DNA--PROTEIN-CYSTEINE METHYLTRANSFERASE"/>
    <property type="match status" value="1"/>
</dbReference>
<keyword evidence="15" id="KW-1185">Reference proteome</keyword>
<evidence type="ECO:0000313" key="13">
    <source>
        <dbReference type="EMBL" id="WJW68820.1"/>
    </source>
</evidence>
<evidence type="ECO:0000313" key="15">
    <source>
        <dbReference type="Proteomes" id="UP001431572"/>
    </source>
</evidence>
<keyword evidence="7" id="KW-0805">Transcription regulation</keyword>
<dbReference type="GO" id="GO:0003908">
    <property type="term" value="F:methylated-DNA-[protein]-cysteine S-methyltransferase activity"/>
    <property type="evidence" value="ECO:0007669"/>
    <property type="project" value="UniProtKB-EC"/>
</dbReference>
<dbReference type="SMART" id="SM00342">
    <property type="entry name" value="HTH_ARAC"/>
    <property type="match status" value="1"/>
</dbReference>
<feature type="domain" description="HTH araC/xylS-type" evidence="11">
    <location>
        <begin position="13"/>
        <end position="110"/>
    </location>
</feature>
<dbReference type="PROSITE" id="PS00374">
    <property type="entry name" value="MGMT"/>
    <property type="match status" value="1"/>
</dbReference>
<dbReference type="EMBL" id="JACATZ010000003">
    <property type="protein sequence ID" value="NWJ48888.1"/>
    <property type="molecule type" value="Genomic_DNA"/>
</dbReference>
<dbReference type="SUPFAM" id="SSF46689">
    <property type="entry name" value="Homeodomain-like"/>
    <property type="match status" value="1"/>
</dbReference>
<name>A0A8T7M9M2_9CHLR</name>
<dbReference type="InterPro" id="IPR036388">
    <property type="entry name" value="WH-like_DNA-bd_sf"/>
</dbReference>
<keyword evidence="9" id="KW-0234">DNA repair</keyword>
<comment type="catalytic activity">
    <reaction evidence="1">
        <text>a 4-O-methyl-thymidine in DNA + L-cysteinyl-[protein] = a thymidine in DNA + S-methyl-L-cysteinyl-[protein]</text>
        <dbReference type="Rhea" id="RHEA:53428"/>
        <dbReference type="Rhea" id="RHEA-COMP:10131"/>
        <dbReference type="Rhea" id="RHEA-COMP:10132"/>
        <dbReference type="Rhea" id="RHEA-COMP:13555"/>
        <dbReference type="Rhea" id="RHEA-COMP:13556"/>
        <dbReference type="ChEBI" id="CHEBI:29950"/>
        <dbReference type="ChEBI" id="CHEBI:82612"/>
        <dbReference type="ChEBI" id="CHEBI:137386"/>
        <dbReference type="ChEBI" id="CHEBI:137387"/>
        <dbReference type="EC" id="2.1.1.63"/>
    </reaction>
</comment>
<dbReference type="Pfam" id="PF01035">
    <property type="entry name" value="DNA_binding_1"/>
    <property type="match status" value="1"/>
</dbReference>
<dbReference type="Pfam" id="PF12833">
    <property type="entry name" value="HTH_18"/>
    <property type="match status" value="1"/>
</dbReference>
<dbReference type="GO" id="GO:0006281">
    <property type="term" value="P:DNA repair"/>
    <property type="evidence" value="ECO:0007669"/>
    <property type="project" value="UniProtKB-KW"/>
</dbReference>
<dbReference type="NCBIfam" id="TIGR00589">
    <property type="entry name" value="ogt"/>
    <property type="match status" value="1"/>
</dbReference>
<dbReference type="SUPFAM" id="SSF46767">
    <property type="entry name" value="Methylated DNA-protein cysteine methyltransferase, C-terminal domain"/>
    <property type="match status" value="1"/>
</dbReference>
<evidence type="ECO:0000256" key="8">
    <source>
        <dbReference type="ARBA" id="ARBA00023163"/>
    </source>
</evidence>
<keyword evidence="6" id="KW-0227">DNA damage</keyword>
<dbReference type="InterPro" id="IPR008332">
    <property type="entry name" value="MethylG_MeTrfase_N"/>
</dbReference>
<dbReference type="GO" id="GO:0043565">
    <property type="term" value="F:sequence-specific DNA binding"/>
    <property type="evidence" value="ECO:0007669"/>
    <property type="project" value="InterPro"/>
</dbReference>
<evidence type="ECO:0000259" key="11">
    <source>
        <dbReference type="PROSITE" id="PS01124"/>
    </source>
</evidence>
<dbReference type="GO" id="GO:0032259">
    <property type="term" value="P:methylation"/>
    <property type="evidence" value="ECO:0007669"/>
    <property type="project" value="UniProtKB-KW"/>
</dbReference>
<organism evidence="12 14">
    <name type="scientific">Candidatus Chlorohelix allophototropha</name>
    <dbReference type="NCBI Taxonomy" id="3003348"/>
    <lineage>
        <taxon>Bacteria</taxon>
        <taxon>Bacillati</taxon>
        <taxon>Chloroflexota</taxon>
        <taxon>Chloroflexia</taxon>
        <taxon>Candidatus Chloroheliales</taxon>
        <taxon>Candidatus Chloroheliaceae</taxon>
        <taxon>Candidatus Chlorohelix</taxon>
    </lineage>
</organism>
<sequence>MEQTFAKQTEMIREACRYIEENADSPITLAQLSNHLNVSPFHFQRAFKREMGITPRQYVEIYRHEKLKSNLKLGEAVADATYEAGFGSSSRVYENAGMRLGMTPARYRKGGEGVKISYTIANSPLGLLLLAATAQGICVASFGEDEQSLEAALRKEYPNAILQRDEANLHEWIKLILEHLKGKTPKLDLPLAVSFTPFQGKVWEKLREIPYGSSCSYREVARAVGNSKAARAVARACASNPVALLIPCHRVVRGNGELGGYRWGLERKRTLLEREQENINVAEKAV</sequence>
<dbReference type="RefSeq" id="WP_341470724.1">
    <property type="nucleotide sequence ID" value="NZ_CP128400.1"/>
</dbReference>
<keyword evidence="5 12" id="KW-0808">Transferase</keyword>
<reference evidence="13" key="2">
    <citation type="journal article" date="2024" name="Nature">
        <title>Anoxygenic phototroph of the Chloroflexota uses a type I reaction centre.</title>
        <authorList>
            <person name="Tsuji J.M."/>
            <person name="Shaw N.A."/>
            <person name="Nagashima S."/>
            <person name="Venkiteswaran J.J."/>
            <person name="Schiff S.L."/>
            <person name="Watanabe T."/>
            <person name="Fukui M."/>
            <person name="Hanada S."/>
            <person name="Tank M."/>
            <person name="Neufeld J.D."/>
        </authorList>
    </citation>
    <scope>NUCLEOTIDE SEQUENCE</scope>
    <source>
        <strain evidence="13">L227-S17</strain>
    </source>
</reference>
<dbReference type="InterPro" id="IPR014048">
    <property type="entry name" value="MethylDNA_cys_MeTrfase_DNA-bd"/>
</dbReference>
<evidence type="ECO:0000256" key="10">
    <source>
        <dbReference type="ARBA" id="ARBA00049348"/>
    </source>
</evidence>
<dbReference type="GO" id="GO:0003700">
    <property type="term" value="F:DNA-binding transcription factor activity"/>
    <property type="evidence" value="ECO:0007669"/>
    <property type="project" value="InterPro"/>
</dbReference>
<comment type="similarity">
    <text evidence="2">Belongs to the MGMT family.</text>
</comment>
<dbReference type="Gene3D" id="3.30.160.70">
    <property type="entry name" value="Methylated DNA-protein cysteine methyltransferase domain"/>
    <property type="match status" value="1"/>
</dbReference>
<dbReference type="InterPro" id="IPR036217">
    <property type="entry name" value="MethylDNA_cys_MeTrfase_DNAb"/>
</dbReference>
<proteinExistence type="inferred from homology"/>
<comment type="catalytic activity">
    <reaction evidence="10">
        <text>a 6-O-methyl-2'-deoxyguanosine in DNA + L-cysteinyl-[protein] = S-methyl-L-cysteinyl-[protein] + a 2'-deoxyguanosine in DNA</text>
        <dbReference type="Rhea" id="RHEA:24000"/>
        <dbReference type="Rhea" id="RHEA-COMP:10131"/>
        <dbReference type="Rhea" id="RHEA-COMP:10132"/>
        <dbReference type="Rhea" id="RHEA-COMP:11367"/>
        <dbReference type="Rhea" id="RHEA-COMP:11368"/>
        <dbReference type="ChEBI" id="CHEBI:29950"/>
        <dbReference type="ChEBI" id="CHEBI:82612"/>
        <dbReference type="ChEBI" id="CHEBI:85445"/>
        <dbReference type="ChEBI" id="CHEBI:85448"/>
        <dbReference type="EC" id="2.1.1.63"/>
    </reaction>
</comment>
<dbReference type="Proteomes" id="UP000521676">
    <property type="component" value="Unassembled WGS sequence"/>
</dbReference>
<dbReference type="InterPro" id="IPR001497">
    <property type="entry name" value="MethylDNA_cys_MeTrfase_AS"/>
</dbReference>
<evidence type="ECO:0000256" key="4">
    <source>
        <dbReference type="ARBA" id="ARBA00022603"/>
    </source>
</evidence>
<dbReference type="InterPro" id="IPR009057">
    <property type="entry name" value="Homeodomain-like_sf"/>
</dbReference>
<evidence type="ECO:0000256" key="7">
    <source>
        <dbReference type="ARBA" id="ARBA00023015"/>
    </source>
</evidence>
<dbReference type="InterPro" id="IPR036631">
    <property type="entry name" value="MGMT_N_sf"/>
</dbReference>
<dbReference type="FunFam" id="1.10.10.10:FF:000214">
    <property type="entry name" value="Methylated-DNA--protein-cysteine methyltransferase"/>
    <property type="match status" value="1"/>
</dbReference>
<dbReference type="Gene3D" id="1.10.10.60">
    <property type="entry name" value="Homeodomain-like"/>
    <property type="match status" value="1"/>
</dbReference>
<evidence type="ECO:0000256" key="2">
    <source>
        <dbReference type="ARBA" id="ARBA00008711"/>
    </source>
</evidence>
<dbReference type="PANTHER" id="PTHR10815:SF14">
    <property type="entry name" value="BIFUNCTIONAL TRANSCRIPTIONAL ACTIVATOR_DNA REPAIR ENZYME ADA"/>
    <property type="match status" value="1"/>
</dbReference>
<evidence type="ECO:0000256" key="1">
    <source>
        <dbReference type="ARBA" id="ARBA00001286"/>
    </source>
</evidence>
<dbReference type="PROSITE" id="PS01124">
    <property type="entry name" value="HTH_ARAC_FAMILY_2"/>
    <property type="match status" value="1"/>
</dbReference>
<evidence type="ECO:0000256" key="5">
    <source>
        <dbReference type="ARBA" id="ARBA00022679"/>
    </source>
</evidence>